<evidence type="ECO:0000313" key="2">
    <source>
        <dbReference type="EMBL" id="EOA38900.1"/>
    </source>
</evidence>
<dbReference type="AlphaFoldDB" id="R0IK75"/>
<dbReference type="NCBIfam" id="TIGR01640">
    <property type="entry name" value="F_box_assoc_1"/>
    <property type="match status" value="1"/>
</dbReference>
<proteinExistence type="predicted"/>
<accession>R0IK75</accession>
<dbReference type="PANTHER" id="PTHR31111:SF42">
    <property type="entry name" value="F-BOX DOMAIN-CONTAINING PROTEIN"/>
    <property type="match status" value="1"/>
</dbReference>
<gene>
    <name evidence="2" type="ORF">CARUB_v10011281mg</name>
</gene>
<dbReference type="InterPro" id="IPR017451">
    <property type="entry name" value="F-box-assoc_interact_dom"/>
</dbReference>
<dbReference type="InterPro" id="IPR036047">
    <property type="entry name" value="F-box-like_dom_sf"/>
</dbReference>
<dbReference type="EMBL" id="KB870805">
    <property type="protein sequence ID" value="EOA38900.1"/>
    <property type="molecule type" value="Genomic_DNA"/>
</dbReference>
<evidence type="ECO:0000259" key="1">
    <source>
        <dbReference type="SMART" id="SM00256"/>
    </source>
</evidence>
<dbReference type="InterPro" id="IPR001810">
    <property type="entry name" value="F-box_dom"/>
</dbReference>
<dbReference type="SMART" id="SM00256">
    <property type="entry name" value="FBOX"/>
    <property type="match status" value="1"/>
</dbReference>
<protein>
    <recommendedName>
        <fullName evidence="1">F-box domain-containing protein</fullName>
    </recommendedName>
</protein>
<sequence>MQRKRSKPSSSSSLSIPLDLTSEIFLRLPAKSVVRFSCVSKLWSSITTEPYFTNAFETRPNLLFFFKEDNRLFVVTVPPLNKNPKESYSYSSSPVLDTYQIPYPKGLCFTIKTESVHGLICFQKATQPILWNPTMRKFSPLPKPDTKWEALTVFLGYDPVEGKHKVLAMQSNKASDECRVLTVESGKKSWRTVKPYYAHQPCRGHRKDNYGPCRCINGVLYYGAKIGLDRVIMNKLAYLGCSSYGIKTTLRMLVLEDERRGWSSHKFLPISHYDRGAENNFKLIGVTNDGELIYVPNTVFGSFDVVYIDPVKETYRRVKYKGVADREFRQRNGLEDLKAFRGIQYSPNHIETLMSL</sequence>
<dbReference type="InterPro" id="IPR013187">
    <property type="entry name" value="F-box-assoc_dom_typ3"/>
</dbReference>
<dbReference type="STRING" id="81985.R0IK75"/>
<dbReference type="Pfam" id="PF00646">
    <property type="entry name" value="F-box"/>
    <property type="match status" value="1"/>
</dbReference>
<name>R0IK75_9BRAS</name>
<dbReference type="PANTHER" id="PTHR31111">
    <property type="entry name" value="BNAA05G37150D PROTEIN-RELATED"/>
    <property type="match status" value="1"/>
</dbReference>
<dbReference type="Proteomes" id="UP000029121">
    <property type="component" value="Unassembled WGS sequence"/>
</dbReference>
<organism evidence="2 3">
    <name type="scientific">Capsella rubella</name>
    <dbReference type="NCBI Taxonomy" id="81985"/>
    <lineage>
        <taxon>Eukaryota</taxon>
        <taxon>Viridiplantae</taxon>
        <taxon>Streptophyta</taxon>
        <taxon>Embryophyta</taxon>
        <taxon>Tracheophyta</taxon>
        <taxon>Spermatophyta</taxon>
        <taxon>Magnoliopsida</taxon>
        <taxon>eudicotyledons</taxon>
        <taxon>Gunneridae</taxon>
        <taxon>Pentapetalae</taxon>
        <taxon>rosids</taxon>
        <taxon>malvids</taxon>
        <taxon>Brassicales</taxon>
        <taxon>Brassicaceae</taxon>
        <taxon>Camelineae</taxon>
        <taxon>Capsella</taxon>
    </lineage>
</organism>
<dbReference type="SUPFAM" id="SSF81383">
    <property type="entry name" value="F-box domain"/>
    <property type="match status" value="1"/>
</dbReference>
<dbReference type="OrthoDB" id="1107590at2759"/>
<dbReference type="KEGG" id="crb:17900884"/>
<dbReference type="Gene3D" id="1.20.1280.50">
    <property type="match status" value="1"/>
</dbReference>
<feature type="domain" description="F-box" evidence="1">
    <location>
        <begin position="16"/>
        <end position="56"/>
    </location>
</feature>
<keyword evidence="3" id="KW-1185">Reference proteome</keyword>
<dbReference type="Pfam" id="PF08268">
    <property type="entry name" value="FBA_3"/>
    <property type="match status" value="2"/>
</dbReference>
<evidence type="ECO:0000313" key="3">
    <source>
        <dbReference type="Proteomes" id="UP000029121"/>
    </source>
</evidence>
<reference evidence="3" key="1">
    <citation type="journal article" date="2013" name="Nat. Genet.">
        <title>The Capsella rubella genome and the genomic consequences of rapid mating system evolution.</title>
        <authorList>
            <person name="Slotte T."/>
            <person name="Hazzouri K.M."/>
            <person name="Agren J.A."/>
            <person name="Koenig D."/>
            <person name="Maumus F."/>
            <person name="Guo Y.L."/>
            <person name="Steige K."/>
            <person name="Platts A.E."/>
            <person name="Escobar J.S."/>
            <person name="Newman L.K."/>
            <person name="Wang W."/>
            <person name="Mandakova T."/>
            <person name="Vello E."/>
            <person name="Smith L.M."/>
            <person name="Henz S.R."/>
            <person name="Steffen J."/>
            <person name="Takuno S."/>
            <person name="Brandvain Y."/>
            <person name="Coop G."/>
            <person name="Andolfatto P."/>
            <person name="Hu T.T."/>
            <person name="Blanchette M."/>
            <person name="Clark R.M."/>
            <person name="Quesneville H."/>
            <person name="Nordborg M."/>
            <person name="Gaut B.S."/>
            <person name="Lysak M.A."/>
            <person name="Jenkins J."/>
            <person name="Grimwood J."/>
            <person name="Chapman J."/>
            <person name="Prochnik S."/>
            <person name="Shu S."/>
            <person name="Rokhsar D."/>
            <person name="Schmutz J."/>
            <person name="Weigel D."/>
            <person name="Wright S.I."/>
        </authorList>
    </citation>
    <scope>NUCLEOTIDE SEQUENCE [LARGE SCALE GENOMIC DNA]</scope>
    <source>
        <strain evidence="3">cv. Monte Gargano</strain>
    </source>
</reference>